<name>A0A6B9Q477_9MONO</name>
<evidence type="ECO:0000256" key="12">
    <source>
        <dbReference type="ARBA" id="ARBA00023042"/>
    </source>
</evidence>
<evidence type="ECO:0000256" key="3">
    <source>
        <dbReference type="ARBA" id="ARBA00022484"/>
    </source>
</evidence>
<evidence type="ECO:0000256" key="16">
    <source>
        <dbReference type="ARBA" id="ARBA00030436"/>
    </source>
</evidence>
<protein>
    <recommendedName>
        <fullName evidence="2">RNA-directed RNA polymerase</fullName>
        <ecNumber evidence="2">2.7.7.48</ecNumber>
    </recommendedName>
    <alternativeName>
        <fullName evidence="17">Replicase</fullName>
    </alternativeName>
    <alternativeName>
        <fullName evidence="16">Transcriptase</fullName>
    </alternativeName>
</protein>
<evidence type="ECO:0000256" key="8">
    <source>
        <dbReference type="ARBA" id="ARBA00022741"/>
    </source>
</evidence>
<evidence type="ECO:0000256" key="1">
    <source>
        <dbReference type="ARBA" id="ARBA00004328"/>
    </source>
</evidence>
<evidence type="ECO:0000256" key="10">
    <source>
        <dbReference type="ARBA" id="ARBA00022844"/>
    </source>
</evidence>
<dbReference type="RefSeq" id="YP_010798435.1">
    <property type="nucleotide sequence ID" value="NC_076456.1"/>
</dbReference>
<evidence type="ECO:0000256" key="13">
    <source>
        <dbReference type="ARBA" id="ARBA00023268"/>
    </source>
</evidence>
<evidence type="ECO:0000256" key="6">
    <source>
        <dbReference type="ARBA" id="ARBA00022691"/>
    </source>
</evidence>
<keyword evidence="7" id="KW-0548">Nucleotidyltransferase</keyword>
<dbReference type="EMBL" id="MN557001">
    <property type="protein sequence ID" value="QHD64777.1"/>
    <property type="molecule type" value="Genomic_RNA"/>
</dbReference>
<keyword evidence="23" id="KW-1185">Reference proteome</keyword>
<keyword evidence="9" id="KW-0067">ATP-binding</keyword>
<dbReference type="KEGG" id="vg:80536632"/>
<reference evidence="22" key="1">
    <citation type="journal article" date="2020" name="Virus Evol.">
        <title>Analysis of the virome associated to grapevine downy mildew lesions reveals new mycovirus lineages.</title>
        <authorList>
            <person name="Chiapello M."/>
            <person name="Rodriguez-Romero J."/>
            <person name="Ayllon M.A."/>
            <person name="Turina M."/>
        </authorList>
    </citation>
    <scope>NUCLEOTIDE SEQUENCE</scope>
    <source>
        <strain evidence="22">DMG-F_DN40135</strain>
    </source>
</reference>
<keyword evidence="5" id="KW-0808">Transferase</keyword>
<keyword evidence="12" id="KW-0506">mRNA capping</keyword>
<keyword evidence="3" id="KW-0696">RNA-directed RNA polymerase</keyword>
<dbReference type="InterPro" id="IPR014023">
    <property type="entry name" value="Mononeg_RNA_pol_cat"/>
</dbReference>
<dbReference type="InterPro" id="IPR026890">
    <property type="entry name" value="Mononeg_mRNAcap"/>
</dbReference>
<evidence type="ECO:0000256" key="4">
    <source>
        <dbReference type="ARBA" id="ARBA00022664"/>
    </source>
</evidence>
<feature type="domain" description="RdRp catalytic" evidence="21">
    <location>
        <begin position="575"/>
        <end position="757"/>
    </location>
</feature>
<keyword evidence="4" id="KW-0507">mRNA processing</keyword>
<evidence type="ECO:0000256" key="15">
    <source>
        <dbReference type="ARBA" id="ARBA00024499"/>
    </source>
</evidence>
<dbReference type="GO" id="GO:0005524">
    <property type="term" value="F:ATP binding"/>
    <property type="evidence" value="ECO:0007669"/>
    <property type="project" value="UniProtKB-KW"/>
</dbReference>
<keyword evidence="11" id="KW-0693">Viral RNA replication</keyword>
<keyword evidence="8" id="KW-0547">Nucleotide-binding</keyword>
<keyword evidence="10" id="KW-0946">Virion</keyword>
<comment type="catalytic activity">
    <reaction evidence="18">
        <text>a 5'-end (5'-triphosphoguanosine)-adenylyl-adenylyl-cytidylyl-adenosine in mRNA + S-adenosyl-L-methionine = a 5'-end (5'-triphosphoguanosine)-(2'-O-methyladenylyl)-adenylyl-cytidylyl-adenosine in mRNA + S-adenosyl-L-homocysteine + H(+)</text>
        <dbReference type="Rhea" id="RHEA:65380"/>
        <dbReference type="Rhea" id="RHEA-COMP:16797"/>
        <dbReference type="Rhea" id="RHEA-COMP:16801"/>
        <dbReference type="ChEBI" id="CHEBI:15378"/>
        <dbReference type="ChEBI" id="CHEBI:57856"/>
        <dbReference type="ChEBI" id="CHEBI:59789"/>
        <dbReference type="ChEBI" id="CHEBI:156482"/>
        <dbReference type="ChEBI" id="CHEBI:156484"/>
    </reaction>
</comment>
<comment type="catalytic activity">
    <reaction evidence="15">
        <text>a 5'-end (5'-triphosphoguanosine)-(2'-O-methyladenylyl)-adenylyl-cytidylyl-adenosine in mRNA + S-adenosyl-L-methionine = a 5'-end (N(7)-methyl 5'-triphosphoguanosine)-(2'-O-methyladenylyl)-adenylyl-cytidylyl-adenosine in mRNA + S-adenosyl-L-homocysteine</text>
        <dbReference type="Rhea" id="RHEA:65440"/>
        <dbReference type="Rhea" id="RHEA-COMP:16798"/>
        <dbReference type="Rhea" id="RHEA-COMP:16801"/>
        <dbReference type="ChEBI" id="CHEBI:57856"/>
        <dbReference type="ChEBI" id="CHEBI:59789"/>
        <dbReference type="ChEBI" id="CHEBI:156482"/>
        <dbReference type="ChEBI" id="CHEBI:156483"/>
    </reaction>
</comment>
<evidence type="ECO:0000256" key="20">
    <source>
        <dbReference type="ARBA" id="ARBA00048548"/>
    </source>
</evidence>
<evidence type="ECO:0000259" key="21">
    <source>
        <dbReference type="PROSITE" id="PS50526"/>
    </source>
</evidence>
<evidence type="ECO:0000256" key="7">
    <source>
        <dbReference type="ARBA" id="ARBA00022695"/>
    </source>
</evidence>
<dbReference type="Proteomes" id="UP000678483">
    <property type="component" value="Segment"/>
</dbReference>
<evidence type="ECO:0000256" key="17">
    <source>
        <dbReference type="ARBA" id="ARBA00031012"/>
    </source>
</evidence>
<dbReference type="EC" id="2.7.7.48" evidence="2"/>
<evidence type="ECO:0000256" key="14">
    <source>
        <dbReference type="ARBA" id="ARBA00024494"/>
    </source>
</evidence>
<evidence type="ECO:0000256" key="9">
    <source>
        <dbReference type="ARBA" id="ARBA00022840"/>
    </source>
</evidence>
<dbReference type="PROSITE" id="PS50526">
    <property type="entry name" value="RDRP_SSRNA_NEG_NONSEG"/>
    <property type="match status" value="1"/>
</dbReference>
<comment type="catalytic activity">
    <reaction evidence="20">
        <text>GTP + H2O = GDP + phosphate + H(+)</text>
        <dbReference type="Rhea" id="RHEA:19669"/>
        <dbReference type="ChEBI" id="CHEBI:15377"/>
        <dbReference type="ChEBI" id="CHEBI:15378"/>
        <dbReference type="ChEBI" id="CHEBI:37565"/>
        <dbReference type="ChEBI" id="CHEBI:43474"/>
        <dbReference type="ChEBI" id="CHEBI:58189"/>
    </reaction>
</comment>
<comment type="catalytic activity">
    <reaction evidence="14">
        <text>a 5'-end triphospho-adenylyl-adenylyl-cytidylyl-adenosine in mRNA + GDP + H(+) = a 5'-end (5'-triphosphoguanosine)-adenylyl-adenylyl-cytidylyl-adenosine in mRNA + diphosphate</text>
        <dbReference type="Rhea" id="RHEA:65436"/>
        <dbReference type="Rhea" id="RHEA-COMP:16797"/>
        <dbReference type="Rhea" id="RHEA-COMP:16799"/>
        <dbReference type="ChEBI" id="CHEBI:15378"/>
        <dbReference type="ChEBI" id="CHEBI:33019"/>
        <dbReference type="ChEBI" id="CHEBI:58189"/>
        <dbReference type="ChEBI" id="CHEBI:156484"/>
        <dbReference type="ChEBI" id="CHEBI:156503"/>
        <dbReference type="EC" id="2.7.7.88"/>
    </reaction>
</comment>
<dbReference type="Pfam" id="PF00946">
    <property type="entry name" value="Mononeg_RNA_pol"/>
    <property type="match status" value="1"/>
</dbReference>
<accession>A0A6B9Q477</accession>
<evidence type="ECO:0000313" key="22">
    <source>
        <dbReference type="EMBL" id="QHD64777.1"/>
    </source>
</evidence>
<proteinExistence type="predicted"/>
<sequence>MNLDPDIDELASGTKVFFLDTNLSSPVLLTEIADTKNLINDVCLKSTDSARFFREVPFYKQGRVSFLHKLCKTRNWTVKELKSFIPLLPEMYGAIESDMCLNQVRTKGLYYDEAKLAAKELEDALCDGLRARGLPEDEIRGTASLLSADKATPWRIAYEEFSNLFARAESRVKRSPDTWSTGQVGEVRYWINAKNALIEFRSVRYYSSLNQVLMLKDKLATRFMMLEHIGPLGLSLSLTQPMLDLFIWQDNTLEYYGNQSYNLLKAVEPMFKTWLSHNVDNIFGEDTAYTRMKTKMKEKETSVCKSLNRPLGNQMQGLYDIVERVTDTRCIVEMFGCLKTCGHPLIDTEAGGLSAAEAARSPDRTSLVDAQHLRNTFCHIVLTAYVSQHGAWPKLYHGHQGTALKRLNDQQARNITRKSYPLSDWNTTEWTKLFDFDYFPNFLDLMDDKSISLYRSDKHLSWDKGTPKTNRRLLLEVLSRKNVDVESIVKTVSSRKIPDDWKIVSLYPKEREFKLEPRMFAMLVLEMRCFFTAVEANIASNIFKYLPQQTMTKTKTQNQERFLRFTDPSKNKTDYTLFLEIDLTRWNLKWRELVIHMLGHDFNQMFGVQGTFTVTHWFFTVAQILVRVPGLRPEGVELPNPPETNLAWRNHKGGFEGLNQKLWTAATYAMVEMALAPILDQNIISEYEVIGQGDNQVVRVSIPNSGRTREDIIPEVRDMLNEALERTCASVNQEVKPEENIESTAVLTYSKDVLVRGVEYPTSLKKHSRLFPVTSMDFPSVVSNARAILAGATAGGENALYPLRSAIIGHYHAYRYLFAAGKGWSIHARDYPQLSHRQIQTSLIVPSSVGGLCGPAYASYFYKGGSDPLGKEISGLRFLAESSGLVGSIASSSLKALECKYWISEDPNLEILLDNPYGLPLETPSSALSRVGHLTLEAFRGSVTNSDISSLLRSSVSDAERTLRTDLIGIRPLNPILAHDLFDASGFGTVKLMRKMFVHTRTIQTVAQIANPMITHTFLRADLNAVTSFLSWCSGLPDGKYTGVRSFDLTTKARSYWGIELHGVNNHQPLDFVHHSQSTRPNSSLIWSAHSATNVLDTRGPLSGYIGTATREKRSEHGYKIVDTGAPSRALMKLQLIRSQAYGSKEFNTLLDQISLTRSPVPLSRVTDVLPKVIGGSISHRYSSSIRNMAASYVGPLNFATHIRIDTDNIDKISGSADNYPVMLQEFIIMTQAGAKLKFLHQGCQAGGLYLPFSDLEPLVDDAMTCDQVSFVHREMPKSKLLYSHTLSLRRTLDTATGSVPRRQIVLPSDYSTRDSVWMALLGFFMSTLRDQNRAKTIADNRGHASLPARYQLDISEAHAVGPSFIIRCIATAIILSTVRDTFRTMQLHPDRWDESLFLAHNIKVCLKACGAYFGHPLFNTHREAHRYRASSLKYSTSMNLEQRLTAAVRREIATAFGTAGHSVWRQEIPVFSGDQTSALVEAVTLSAALRIRELFMAGDENALLFSNLFSSYMRVPRIVSNTTGQTLELVRLRCTQLSTLFSRQGDQVLANEFLKLSHLSGVRVFNDDQRTVLRNARSISPDVVIRTASRARAFLPDPTDQIDHCEQCIPNEQSVNMVIWDRNKQRINGGLSSAGYTWIHILPYMTFTSSTLIVGNGNGGLANLLLNCYDTQIIGMDLETDMPDQVATLLNYIPPGIELHNRDRFIQSDWSINSSGDWTDTTVRQNVLNSLPKLSTVVLDMTGPGLDEIVPTIEDAMDHNLVESVSSRLIGDSRDIFDSVRYLRKSFEVQVWIVSRSTASTEALISVTRNRRKLHECNAAVALIHREVSSRQHALIPALWDELLEAATLSSVKWEGESTHEAFQYLRNLCKSLLNKPKTSQLKYRDRYSLLIGYSVLYAVNSEAPVQMLQEWISEEEIDTDLYTYKLNNSTVTHLLRYIPRLLYHTRNSLLAT</sequence>
<organism evidence="22 23">
    <name type="scientific">Plasmopara viticola lesion associated mononegaambi virus 6</name>
    <dbReference type="NCBI Taxonomy" id="2692018"/>
    <lineage>
        <taxon>Viruses</taxon>
        <taxon>Riboviria</taxon>
        <taxon>Orthornavirae</taxon>
        <taxon>Negarnaviricota</taxon>
        <taxon>Haploviricotina</taxon>
        <taxon>Monjiviricetes</taxon>
        <taxon>Mononegavirales</taxon>
        <taxon>Mymonaviridae</taxon>
        <taxon>Penicillimonavirus</taxon>
        <taxon>Penicillimonavirus epsilonplasmoparae</taxon>
    </lineage>
</organism>
<evidence type="ECO:0000313" key="23">
    <source>
        <dbReference type="Proteomes" id="UP000678483"/>
    </source>
</evidence>
<evidence type="ECO:0000256" key="18">
    <source>
        <dbReference type="ARBA" id="ARBA00047332"/>
    </source>
</evidence>
<evidence type="ECO:0000256" key="11">
    <source>
        <dbReference type="ARBA" id="ARBA00022953"/>
    </source>
</evidence>
<comment type="subcellular location">
    <subcellularLocation>
        <location evidence="1">Virion</location>
    </subcellularLocation>
</comment>
<comment type="catalytic activity">
    <reaction evidence="19">
        <text>a 5'-end (5'-triphosphoguanosine)-adenylyl-adenylyl-cytidylyl-adenosine in mRNA + 2 S-adenosyl-L-methionine = a 5'-end (N(7)-methyl 5'-triphosphoguanosine)-(2'-O-methyladenylyl)-adenylyl-cytidylyl-adenosine in mRNA + 2 S-adenosyl-L-homocysteine + H(+)</text>
        <dbReference type="Rhea" id="RHEA:65376"/>
        <dbReference type="Rhea" id="RHEA-COMP:16797"/>
        <dbReference type="Rhea" id="RHEA-COMP:16798"/>
        <dbReference type="ChEBI" id="CHEBI:15378"/>
        <dbReference type="ChEBI" id="CHEBI:57856"/>
        <dbReference type="ChEBI" id="CHEBI:59789"/>
        <dbReference type="ChEBI" id="CHEBI:156483"/>
        <dbReference type="ChEBI" id="CHEBI:156484"/>
        <dbReference type="EC" id="2.1.1.375"/>
    </reaction>
</comment>
<keyword evidence="6" id="KW-0949">S-adenosyl-L-methionine</keyword>
<dbReference type="GO" id="GO:0044423">
    <property type="term" value="C:virion component"/>
    <property type="evidence" value="ECO:0007669"/>
    <property type="project" value="UniProtKB-KW"/>
</dbReference>
<dbReference type="Pfam" id="PF14318">
    <property type="entry name" value="Mononeg_mRNAcap"/>
    <property type="match status" value="1"/>
</dbReference>
<dbReference type="GO" id="GO:0003968">
    <property type="term" value="F:RNA-directed RNA polymerase activity"/>
    <property type="evidence" value="ECO:0007669"/>
    <property type="project" value="UniProtKB-KW"/>
</dbReference>
<evidence type="ECO:0000256" key="2">
    <source>
        <dbReference type="ARBA" id="ARBA00012494"/>
    </source>
</evidence>
<keyword evidence="13" id="KW-0511">Multifunctional enzyme</keyword>
<evidence type="ECO:0000256" key="5">
    <source>
        <dbReference type="ARBA" id="ARBA00022679"/>
    </source>
</evidence>
<dbReference type="GeneID" id="80536632"/>
<dbReference type="GO" id="GO:0004482">
    <property type="term" value="F:mRNA 5'-cap (guanine-N7-)-methyltransferase activity"/>
    <property type="evidence" value="ECO:0007669"/>
    <property type="project" value="InterPro"/>
</dbReference>
<evidence type="ECO:0000256" key="19">
    <source>
        <dbReference type="ARBA" id="ARBA00047370"/>
    </source>
</evidence>